<keyword evidence="8" id="KW-0653">Protein transport</keyword>
<evidence type="ECO:0000256" key="6">
    <source>
        <dbReference type="ARBA" id="ARBA00022500"/>
    </source>
</evidence>
<evidence type="ECO:0000256" key="4">
    <source>
        <dbReference type="ARBA" id="ARBA00022448"/>
    </source>
</evidence>
<evidence type="ECO:0000256" key="2">
    <source>
        <dbReference type="ARBA" id="ARBA00010004"/>
    </source>
</evidence>
<keyword evidence="5" id="KW-1003">Cell membrane</keyword>
<evidence type="ECO:0000256" key="7">
    <source>
        <dbReference type="ARBA" id="ARBA00022795"/>
    </source>
</evidence>
<comment type="similarity">
    <text evidence="2">Belongs to the FliJ family.</text>
</comment>
<evidence type="ECO:0000256" key="1">
    <source>
        <dbReference type="ARBA" id="ARBA00004413"/>
    </source>
</evidence>
<accession>A0ABT9XJS9</accession>
<keyword evidence="12" id="KW-0282">Flagellum</keyword>
<gene>
    <name evidence="12" type="ORF">J2S03_002424</name>
</gene>
<keyword evidence="10" id="KW-1006">Bacterial flagellum protein export</keyword>
<keyword evidence="4" id="KW-0813">Transport</keyword>
<feature type="coiled-coil region" evidence="11">
    <location>
        <begin position="8"/>
        <end position="46"/>
    </location>
</feature>
<dbReference type="Pfam" id="PF02050">
    <property type="entry name" value="FliJ"/>
    <property type="match status" value="1"/>
</dbReference>
<keyword evidence="12" id="KW-0966">Cell projection</keyword>
<keyword evidence="7" id="KW-1005">Bacterial flagellum biogenesis</keyword>
<dbReference type="Gene3D" id="1.10.287.1700">
    <property type="match status" value="1"/>
</dbReference>
<protein>
    <recommendedName>
        <fullName evidence="3">Flagellar FliJ protein</fullName>
    </recommendedName>
</protein>
<organism evidence="12 13">
    <name type="scientific">Alicyclobacillus cycloheptanicus</name>
    <dbReference type="NCBI Taxonomy" id="1457"/>
    <lineage>
        <taxon>Bacteria</taxon>
        <taxon>Bacillati</taxon>
        <taxon>Bacillota</taxon>
        <taxon>Bacilli</taxon>
        <taxon>Bacillales</taxon>
        <taxon>Alicyclobacillaceae</taxon>
        <taxon>Alicyclobacillus</taxon>
    </lineage>
</organism>
<dbReference type="RefSeq" id="WP_274456127.1">
    <property type="nucleotide sequence ID" value="NZ_CP067097.1"/>
</dbReference>
<evidence type="ECO:0000256" key="10">
    <source>
        <dbReference type="ARBA" id="ARBA00023225"/>
    </source>
</evidence>
<keyword evidence="9" id="KW-0472">Membrane</keyword>
<evidence type="ECO:0000256" key="3">
    <source>
        <dbReference type="ARBA" id="ARBA00020392"/>
    </source>
</evidence>
<comment type="caution">
    <text evidence="12">The sequence shown here is derived from an EMBL/GenBank/DDBJ whole genome shotgun (WGS) entry which is preliminary data.</text>
</comment>
<keyword evidence="13" id="KW-1185">Reference proteome</keyword>
<reference evidence="12 13" key="1">
    <citation type="submission" date="2023-07" db="EMBL/GenBank/DDBJ databases">
        <title>Genomic Encyclopedia of Type Strains, Phase IV (KMG-IV): sequencing the most valuable type-strain genomes for metagenomic binning, comparative biology and taxonomic classification.</title>
        <authorList>
            <person name="Goeker M."/>
        </authorList>
    </citation>
    <scope>NUCLEOTIDE SEQUENCE [LARGE SCALE GENOMIC DNA]</scope>
    <source>
        <strain evidence="12 13">DSM 4006</strain>
    </source>
</reference>
<sequence length="145" mass="16713">MSSMGKFAERLQQINETLEKRAVAALEQAKQRQREEEMRLRQLTADTHVAALQLTEQGTGADWTSMHQYLEALRGKQASHRQQVAVLTDAVEQHRLEVLSVHQQALKWARAVEQDRTRAAQERAALEAKQVDDLVSTRWQRREES</sequence>
<proteinExistence type="inferred from homology"/>
<evidence type="ECO:0000256" key="9">
    <source>
        <dbReference type="ARBA" id="ARBA00023136"/>
    </source>
</evidence>
<evidence type="ECO:0000256" key="8">
    <source>
        <dbReference type="ARBA" id="ARBA00022927"/>
    </source>
</evidence>
<dbReference type="InterPro" id="IPR053716">
    <property type="entry name" value="Flag_assembly_chemotaxis_eff"/>
</dbReference>
<dbReference type="InterPro" id="IPR012823">
    <property type="entry name" value="Flagell_FliJ"/>
</dbReference>
<dbReference type="EMBL" id="JAUSTP010000020">
    <property type="protein sequence ID" value="MDQ0190557.1"/>
    <property type="molecule type" value="Genomic_DNA"/>
</dbReference>
<keyword evidence="6" id="KW-0145">Chemotaxis</keyword>
<evidence type="ECO:0000313" key="12">
    <source>
        <dbReference type="EMBL" id="MDQ0190557.1"/>
    </source>
</evidence>
<evidence type="ECO:0000313" key="13">
    <source>
        <dbReference type="Proteomes" id="UP001232973"/>
    </source>
</evidence>
<keyword evidence="11" id="KW-0175">Coiled coil</keyword>
<evidence type="ECO:0000256" key="11">
    <source>
        <dbReference type="SAM" id="Coils"/>
    </source>
</evidence>
<keyword evidence="12" id="KW-0969">Cilium</keyword>
<evidence type="ECO:0000256" key="5">
    <source>
        <dbReference type="ARBA" id="ARBA00022475"/>
    </source>
</evidence>
<dbReference type="Proteomes" id="UP001232973">
    <property type="component" value="Unassembled WGS sequence"/>
</dbReference>
<comment type="subcellular location">
    <subcellularLocation>
        <location evidence="1">Cell membrane</location>
        <topology evidence="1">Peripheral membrane protein</topology>
        <orientation evidence="1">Cytoplasmic side</orientation>
    </subcellularLocation>
</comment>
<name>A0ABT9XJS9_9BACL</name>